<comment type="caution">
    <text evidence="1">The sequence shown here is derived from an EMBL/GenBank/DDBJ whole genome shotgun (WGS) entry which is preliminary data.</text>
</comment>
<dbReference type="EMBL" id="CAJZAF010000055">
    <property type="protein sequence ID" value="CAG9186862.1"/>
    <property type="molecule type" value="Genomic_DNA"/>
</dbReference>
<organism evidence="1 2">
    <name type="scientific">Cupriavidus pinatubonensis</name>
    <dbReference type="NCBI Taxonomy" id="248026"/>
    <lineage>
        <taxon>Bacteria</taxon>
        <taxon>Pseudomonadati</taxon>
        <taxon>Pseudomonadota</taxon>
        <taxon>Betaproteobacteria</taxon>
        <taxon>Burkholderiales</taxon>
        <taxon>Burkholderiaceae</taxon>
        <taxon>Cupriavidus</taxon>
    </lineage>
</organism>
<accession>A0ABM8Y280</accession>
<protein>
    <submittedName>
        <fullName evidence="1">Uncharacterized protein</fullName>
    </submittedName>
</protein>
<dbReference type="RefSeq" id="WP_220632140.1">
    <property type="nucleotide sequence ID" value="NZ_CAJZAF010000055.1"/>
</dbReference>
<evidence type="ECO:0000313" key="1">
    <source>
        <dbReference type="EMBL" id="CAG9186862.1"/>
    </source>
</evidence>
<proteinExistence type="predicted"/>
<evidence type="ECO:0000313" key="2">
    <source>
        <dbReference type="Proteomes" id="UP000701702"/>
    </source>
</evidence>
<keyword evidence="2" id="KW-1185">Reference proteome</keyword>
<gene>
    <name evidence="1" type="ORF">LMG23994_06417</name>
</gene>
<dbReference type="Proteomes" id="UP000701702">
    <property type="component" value="Unassembled WGS sequence"/>
</dbReference>
<name>A0ABM8Y280_9BURK</name>
<sequence>MPLDSQIAGVLRALEGAPPMETLVLDRLLPLICMAALSVRARAAITQKGQWIRQVMG</sequence>
<reference evidence="1 2" key="1">
    <citation type="submission" date="2021-08" db="EMBL/GenBank/DDBJ databases">
        <authorList>
            <person name="Peeters C."/>
        </authorList>
    </citation>
    <scope>NUCLEOTIDE SEQUENCE [LARGE SCALE GENOMIC DNA]</scope>
    <source>
        <strain evidence="1 2">LMG 23994</strain>
    </source>
</reference>